<proteinExistence type="predicted"/>
<protein>
    <submittedName>
        <fullName evidence="1">Uncharacterized protein</fullName>
    </submittedName>
</protein>
<organism evidence="1">
    <name type="scientific">viral metagenome</name>
    <dbReference type="NCBI Taxonomy" id="1070528"/>
    <lineage>
        <taxon>unclassified sequences</taxon>
        <taxon>metagenomes</taxon>
        <taxon>organismal metagenomes</taxon>
    </lineage>
</organism>
<dbReference type="EMBL" id="MN739976">
    <property type="protein sequence ID" value="QHT80949.1"/>
    <property type="molecule type" value="Genomic_DNA"/>
</dbReference>
<name>A0A6C0HKE2_9ZZZZ</name>
<accession>A0A6C0HKE2</accession>
<reference evidence="1" key="1">
    <citation type="journal article" date="2020" name="Nature">
        <title>Giant virus diversity and host interactions through global metagenomics.</title>
        <authorList>
            <person name="Schulz F."/>
            <person name="Roux S."/>
            <person name="Paez-Espino D."/>
            <person name="Jungbluth S."/>
            <person name="Walsh D.A."/>
            <person name="Denef V.J."/>
            <person name="McMahon K.D."/>
            <person name="Konstantinidis K.T."/>
            <person name="Eloe-Fadrosh E.A."/>
            <person name="Kyrpides N.C."/>
            <person name="Woyke T."/>
        </authorList>
    </citation>
    <scope>NUCLEOTIDE SEQUENCE</scope>
    <source>
        <strain evidence="1">GVMAG-M-3300023184-135</strain>
    </source>
</reference>
<dbReference type="AlphaFoldDB" id="A0A6C0HKE2"/>
<evidence type="ECO:0000313" key="1">
    <source>
        <dbReference type="EMBL" id="QHT80949.1"/>
    </source>
</evidence>
<sequence length="111" mass="12666">MSWSLYTPQMKLNSLEKKIAILDVLNAKDKLMLAQSAHDAEIKTLKEREAALDSAFHAKVSMETFLQLRESKRIQARVVRESFRTLVAAMNALDDAESHYDVVCFSMESMK</sequence>